<evidence type="ECO:0000313" key="7">
    <source>
        <dbReference type="RefSeq" id="XP_015892851.1"/>
    </source>
</evidence>
<evidence type="ECO:0000256" key="1">
    <source>
        <dbReference type="ARBA" id="ARBA00009995"/>
    </source>
</evidence>
<dbReference type="PANTHER" id="PTHR48047:SF45">
    <property type="entry name" value="SCOPOLETIN GLUCOSYLTRANSFERASE-LIKE"/>
    <property type="match status" value="1"/>
</dbReference>
<dbReference type="PANTHER" id="PTHR48047">
    <property type="entry name" value="GLYCOSYLTRANSFERASE"/>
    <property type="match status" value="1"/>
</dbReference>
<dbReference type="Proteomes" id="UP001652623">
    <property type="component" value="Chromosome 9"/>
</dbReference>
<evidence type="ECO:0000256" key="2">
    <source>
        <dbReference type="ARBA" id="ARBA00022676"/>
    </source>
</evidence>
<reference evidence="7" key="1">
    <citation type="submission" date="2025-08" db="UniProtKB">
        <authorList>
            <consortium name="RefSeq"/>
        </authorList>
    </citation>
    <scope>IDENTIFICATION</scope>
    <source>
        <tissue evidence="7">Seedling</tissue>
    </source>
</reference>
<comment type="similarity">
    <text evidence="1 4">Belongs to the UDP-glycosyltransferase family.</text>
</comment>
<keyword evidence="2 4" id="KW-0328">Glycosyltransferase</keyword>
<sequence>MDTQPHIFFFPFMGHGHMIPTIEMAKLFASRGCRATIISTPANASNIIKSIERSRQLGLDIGVVLIKFPTKEVGLPEGCENTNSLTTKEMMDKFLVATTMLDQPLEELLFEHRPTCLVADVFFPWANQIAAKFGIPRFVFNGTSFFALCAYASLLQEEPQKKVSSDLEPFAIPNLPDEIFTTRQQLPDHMKEESELSAFARKVEESELTSSGIIVNSYYELEPAYADHYRNFLGMKAWHIGPTFLCSKDKAPRGKDSIDEHECLKWLDSKKPNSVVYVCFGSVANFDDAQLMEIAMGLEACGKEFIWVVKKEKREEGREEEWLPEGYEKRMEGKGLIIRGWAPQMLILQHEAVGGFVSHCGWNSTLEGISAGLPMVTWPVSAEQFYNEKLITQLLGIGFDVGNQRWSMFMGDCVKREAIAKAVSRIMEGEEAEEMRSRAKALRVLACEAVEEGGSSYTDLSALIEELKLHSTGSVSNKDSLP</sequence>
<organism evidence="6 7">
    <name type="scientific">Ziziphus jujuba</name>
    <name type="common">Chinese jujube</name>
    <name type="synonym">Ziziphus sativa</name>
    <dbReference type="NCBI Taxonomy" id="326968"/>
    <lineage>
        <taxon>Eukaryota</taxon>
        <taxon>Viridiplantae</taxon>
        <taxon>Streptophyta</taxon>
        <taxon>Embryophyta</taxon>
        <taxon>Tracheophyta</taxon>
        <taxon>Spermatophyta</taxon>
        <taxon>Magnoliopsida</taxon>
        <taxon>eudicotyledons</taxon>
        <taxon>Gunneridae</taxon>
        <taxon>Pentapetalae</taxon>
        <taxon>rosids</taxon>
        <taxon>fabids</taxon>
        <taxon>Rosales</taxon>
        <taxon>Rhamnaceae</taxon>
        <taxon>Paliureae</taxon>
        <taxon>Ziziphus</taxon>
    </lineage>
</organism>
<gene>
    <name evidence="7" type="primary">LOC107427029</name>
</gene>
<dbReference type="GeneID" id="107427029"/>
<accession>A0A6P4A9Q5</accession>
<dbReference type="Pfam" id="PF00201">
    <property type="entry name" value="UDPGT"/>
    <property type="match status" value="1"/>
</dbReference>
<dbReference type="RefSeq" id="XP_015892851.1">
    <property type="nucleotide sequence ID" value="XM_016037365.4"/>
</dbReference>
<keyword evidence="3 4" id="KW-0808">Transferase</keyword>
<keyword evidence="6" id="KW-1185">Reference proteome</keyword>
<protein>
    <recommendedName>
        <fullName evidence="5">Glycosyltransferase</fullName>
        <ecNumber evidence="5">2.4.1.-</ecNumber>
    </recommendedName>
</protein>
<evidence type="ECO:0000256" key="4">
    <source>
        <dbReference type="RuleBase" id="RU003718"/>
    </source>
</evidence>
<evidence type="ECO:0000256" key="5">
    <source>
        <dbReference type="RuleBase" id="RU362057"/>
    </source>
</evidence>
<name>A0A6P4A9Q5_ZIZJJ</name>
<dbReference type="GO" id="GO:0035251">
    <property type="term" value="F:UDP-glucosyltransferase activity"/>
    <property type="evidence" value="ECO:0007669"/>
    <property type="project" value="TreeGrafter"/>
</dbReference>
<proteinExistence type="inferred from homology"/>
<dbReference type="CDD" id="cd03784">
    <property type="entry name" value="GT1_Gtf-like"/>
    <property type="match status" value="1"/>
</dbReference>
<dbReference type="Gene3D" id="3.40.50.2000">
    <property type="entry name" value="Glycogen Phosphorylase B"/>
    <property type="match status" value="2"/>
</dbReference>
<dbReference type="InterPro" id="IPR002213">
    <property type="entry name" value="UDP_glucos_trans"/>
</dbReference>
<dbReference type="KEGG" id="zju:107427029"/>
<dbReference type="FunFam" id="3.40.50.2000:FF:000047">
    <property type="entry name" value="Glycosyltransferase"/>
    <property type="match status" value="1"/>
</dbReference>
<dbReference type="FunCoup" id="A0A6P4A9Q5">
    <property type="interactions" value="253"/>
</dbReference>
<evidence type="ECO:0000256" key="3">
    <source>
        <dbReference type="ARBA" id="ARBA00022679"/>
    </source>
</evidence>
<dbReference type="EC" id="2.4.1.-" evidence="5"/>
<dbReference type="AlphaFoldDB" id="A0A6P4A9Q5"/>
<dbReference type="FunFam" id="3.40.50.2000:FF:000071">
    <property type="entry name" value="Glycosyltransferase"/>
    <property type="match status" value="1"/>
</dbReference>
<dbReference type="PROSITE" id="PS00375">
    <property type="entry name" value="UDPGT"/>
    <property type="match status" value="1"/>
</dbReference>
<dbReference type="SUPFAM" id="SSF53756">
    <property type="entry name" value="UDP-Glycosyltransferase/glycogen phosphorylase"/>
    <property type="match status" value="1"/>
</dbReference>
<evidence type="ECO:0000313" key="6">
    <source>
        <dbReference type="Proteomes" id="UP001652623"/>
    </source>
</evidence>
<dbReference type="InParanoid" id="A0A6P4A9Q5"/>
<dbReference type="InterPro" id="IPR035595">
    <property type="entry name" value="UDP_glycos_trans_CS"/>
</dbReference>